<evidence type="ECO:0000313" key="3">
    <source>
        <dbReference type="Proteomes" id="UP000471490"/>
    </source>
</evidence>
<keyword evidence="1" id="KW-0812">Transmembrane</keyword>
<keyword evidence="1" id="KW-1133">Transmembrane helix</keyword>
<comment type="caution">
    <text evidence="2">The sequence shown here is derived from an EMBL/GenBank/DDBJ whole genome shotgun (WGS) entry which is preliminary data.</text>
</comment>
<feature type="transmembrane region" description="Helical" evidence="1">
    <location>
        <begin position="375"/>
        <end position="394"/>
    </location>
</feature>
<dbReference type="Proteomes" id="UP000471490">
    <property type="component" value="Unassembled WGS sequence"/>
</dbReference>
<reference evidence="2 3" key="1">
    <citation type="journal article" date="2020" name="Int. J. Nanomedicine">
        <title>Consequences Of Long-Term Bacteria's Exposure To Silver Nanoformulations With Different PhysicoChemical Properties.</title>
        <authorList>
            <person name="Kedziora A."/>
            <person name="Wernecki M."/>
            <person name="Korzekwa K."/>
            <person name="Speruda M."/>
            <person name="Gerasymchuk Y."/>
            <person name="Lukowiak A."/>
            <person name="Bugla-Ploskonska G."/>
        </authorList>
    </citation>
    <scope>NUCLEOTIDE SEQUENCE [LARGE SCALE GENOMIC DNA]</scope>
    <source>
        <strain evidence="2 3">ATCC 11230</strain>
    </source>
</reference>
<feature type="transmembrane region" description="Helical" evidence="1">
    <location>
        <begin position="328"/>
        <end position="346"/>
    </location>
</feature>
<feature type="transmembrane region" description="Helical" evidence="1">
    <location>
        <begin position="206"/>
        <end position="225"/>
    </location>
</feature>
<feature type="transmembrane region" description="Helical" evidence="1">
    <location>
        <begin position="136"/>
        <end position="155"/>
    </location>
</feature>
<feature type="transmembrane region" description="Helical" evidence="1">
    <location>
        <begin position="275"/>
        <end position="294"/>
    </location>
</feature>
<dbReference type="InterPro" id="IPR045918">
    <property type="entry name" value="DUF6337"/>
</dbReference>
<name>A0A6N9S7L4_ECOLX</name>
<feature type="transmembrane region" description="Helical" evidence="1">
    <location>
        <begin position="23"/>
        <end position="44"/>
    </location>
</feature>
<feature type="transmembrane region" description="Helical" evidence="1">
    <location>
        <begin position="98"/>
        <end position="116"/>
    </location>
</feature>
<organism evidence="2 3">
    <name type="scientific">Escherichia coli</name>
    <dbReference type="NCBI Taxonomy" id="562"/>
    <lineage>
        <taxon>Bacteria</taxon>
        <taxon>Pseudomonadati</taxon>
        <taxon>Pseudomonadota</taxon>
        <taxon>Gammaproteobacteria</taxon>
        <taxon>Enterobacterales</taxon>
        <taxon>Enterobacteriaceae</taxon>
        <taxon>Escherichia</taxon>
    </lineage>
</organism>
<feature type="transmembrane region" description="Helical" evidence="1">
    <location>
        <begin position="162"/>
        <end position="178"/>
    </location>
</feature>
<proteinExistence type="predicted"/>
<evidence type="ECO:0000256" key="1">
    <source>
        <dbReference type="SAM" id="Phobius"/>
    </source>
</evidence>
<dbReference type="AlphaFoldDB" id="A0A6N9S7L4"/>
<dbReference type="EMBL" id="VLTB01000221">
    <property type="protein sequence ID" value="NDR92148.1"/>
    <property type="molecule type" value="Genomic_DNA"/>
</dbReference>
<feature type="transmembrane region" description="Helical" evidence="1">
    <location>
        <begin position="184"/>
        <end position="199"/>
    </location>
</feature>
<protein>
    <submittedName>
        <fullName evidence="2">Oligosaccharide repeat unit polymerase</fullName>
    </submittedName>
</protein>
<dbReference type="Pfam" id="PF19863">
    <property type="entry name" value="DUF6337"/>
    <property type="match status" value="1"/>
</dbReference>
<feature type="transmembrane region" description="Helical" evidence="1">
    <location>
        <begin position="56"/>
        <end position="78"/>
    </location>
</feature>
<feature type="transmembrane region" description="Helical" evidence="1">
    <location>
        <begin position="351"/>
        <end position="369"/>
    </location>
</feature>
<evidence type="ECO:0000313" key="2">
    <source>
        <dbReference type="EMBL" id="NDR92148.1"/>
    </source>
</evidence>
<gene>
    <name evidence="2" type="ORF">FPI65_12945</name>
</gene>
<dbReference type="RefSeq" id="WP_032294227.1">
    <property type="nucleotide sequence ID" value="NZ_BFFX01000001.1"/>
</dbReference>
<feature type="transmembrane region" description="Helical" evidence="1">
    <location>
        <begin position="245"/>
        <end position="263"/>
    </location>
</feature>
<keyword evidence="1" id="KW-0472">Membrane</keyword>
<accession>A0A6N9S7L4</accession>
<sequence length="406" mass="47601">MVALYIFTFFLATSVTYKFWQRLTYNSLVNIPLFIIIIVYQISGETFGFKELNENVYLYFSIFLILGSFIEICMVLLFRGLYNNQMPIKAAVNVPKTFCYLVIFISFLVLFFASLFARQYGLVSEEFEGKMASGFVGHLLVFLMITPPFIYLAYANKKITKSLFFFCVSLVFICLFLKQVKSWIMIPIVYFFVMYLYFNKVNKKKITLYSLCAAITLFMLFFLVYSLKAIIINPESNLLELFSQIYQHFLFYLFSGVGGFSEYLHANTNDLTDNWYVLVLPVVNIINMITAGTMESAINSKIYIINYEIDRGSNVFTIYGTMWMYLKYYAFLFYGFIVALQAFLYISRKNYVACSVFWMITSFGLFSWFDYYYFLLGAYEAPLYILVLAIIFMGKKNEKRMLNSYS</sequence>